<dbReference type="AlphaFoldDB" id="A0A973WIU0"/>
<dbReference type="InterPro" id="IPR000415">
    <property type="entry name" value="Nitroreductase-like"/>
</dbReference>
<evidence type="ECO:0000259" key="1">
    <source>
        <dbReference type="Pfam" id="PF00881"/>
    </source>
</evidence>
<dbReference type="GO" id="GO:0016491">
    <property type="term" value="F:oxidoreductase activity"/>
    <property type="evidence" value="ECO:0007669"/>
    <property type="project" value="InterPro"/>
</dbReference>
<name>A0A973WIU0_9BRAD</name>
<protein>
    <submittedName>
        <fullName evidence="2">Nitroreductase family protein</fullName>
    </submittedName>
</protein>
<sequence>MLAETKLDTLSAIYQRRAVRGYTAEKIEKATIEQLLDAAVHAPTAVHREPWAFVVIQNKERLRQYSDRAKSLLLAQQEATSFFRAAEPQALAVLSDPNFNIFYDAGTLVVIGCKARGPFVEADCWLAAENLMLAATARGLGTCCIGFAVAVLNTPDVKRELGIPEAGAAVAPIIVGVPKGPIPAGTRKAPVVLSWVS</sequence>
<dbReference type="Gene3D" id="3.40.109.10">
    <property type="entry name" value="NADH Oxidase"/>
    <property type="match status" value="1"/>
</dbReference>
<dbReference type="Pfam" id="PF00881">
    <property type="entry name" value="Nitroreductase"/>
    <property type="match status" value="1"/>
</dbReference>
<dbReference type="InterPro" id="IPR029479">
    <property type="entry name" value="Nitroreductase"/>
</dbReference>
<reference evidence="2" key="1">
    <citation type="submission" date="2020-06" db="EMBL/GenBank/DDBJ databases">
        <title>Whole Genome Sequence of Bradyrhizobium sp. Strain 66S1MB.</title>
        <authorList>
            <person name="Bromfield E."/>
            <person name="Cloutier S."/>
        </authorList>
    </citation>
    <scope>NUCLEOTIDE SEQUENCE</scope>
    <source>
        <strain evidence="2">66S1MB</strain>
    </source>
</reference>
<comment type="caution">
    <text evidence="2">The sequence shown here is derived from an EMBL/GenBank/DDBJ whole genome shotgun (WGS) entry which is preliminary data.</text>
</comment>
<organism evidence="2">
    <name type="scientific">Bradyrhizobium quebecense</name>
    <dbReference type="NCBI Taxonomy" id="2748629"/>
    <lineage>
        <taxon>Bacteria</taxon>
        <taxon>Pseudomonadati</taxon>
        <taxon>Pseudomonadota</taxon>
        <taxon>Alphaproteobacteria</taxon>
        <taxon>Hyphomicrobiales</taxon>
        <taxon>Nitrobacteraceae</taxon>
        <taxon>Bradyrhizobium</taxon>
    </lineage>
</organism>
<dbReference type="InterPro" id="IPR050627">
    <property type="entry name" value="Nitroreductase/BluB"/>
</dbReference>
<proteinExistence type="predicted"/>
<dbReference type="PANTHER" id="PTHR23026">
    <property type="entry name" value="NADPH NITROREDUCTASE"/>
    <property type="match status" value="1"/>
</dbReference>
<dbReference type="EMBL" id="JABWSX010000001">
    <property type="protein sequence ID" value="NVL05573.1"/>
    <property type="molecule type" value="Genomic_DNA"/>
</dbReference>
<gene>
    <name evidence="2" type="ORF">HU230_07570</name>
</gene>
<accession>A0A973WIU0</accession>
<dbReference type="RefSeq" id="WP_176529571.1">
    <property type="nucleotide sequence ID" value="NZ_CP088022.1"/>
</dbReference>
<evidence type="ECO:0000313" key="2">
    <source>
        <dbReference type="EMBL" id="NVL05573.1"/>
    </source>
</evidence>
<feature type="domain" description="Nitroreductase" evidence="1">
    <location>
        <begin position="13"/>
        <end position="176"/>
    </location>
</feature>
<dbReference type="PANTHER" id="PTHR23026:SF123">
    <property type="entry name" value="NAD(P)H NITROREDUCTASE RV3131-RELATED"/>
    <property type="match status" value="1"/>
</dbReference>
<dbReference type="SUPFAM" id="SSF55469">
    <property type="entry name" value="FMN-dependent nitroreductase-like"/>
    <property type="match status" value="1"/>
</dbReference>